<feature type="region of interest" description="Disordered" evidence="3">
    <location>
        <begin position="1"/>
        <end position="93"/>
    </location>
</feature>
<name>A0A1S3J3M7_LINAN</name>
<dbReference type="AlphaFoldDB" id="A0A1S3J3M7"/>
<feature type="compositionally biased region" description="Basic residues" evidence="3">
    <location>
        <begin position="43"/>
        <end position="53"/>
    </location>
</feature>
<dbReference type="InParanoid" id="A0A1S3J3M7"/>
<evidence type="ECO:0000256" key="3">
    <source>
        <dbReference type="SAM" id="MobiDB-lite"/>
    </source>
</evidence>
<reference evidence="5" key="1">
    <citation type="submission" date="2025-08" db="UniProtKB">
        <authorList>
            <consortium name="RefSeq"/>
        </authorList>
    </citation>
    <scope>IDENTIFICATION</scope>
    <source>
        <tissue evidence="5">Gonads</tissue>
    </source>
</reference>
<keyword evidence="1" id="KW-0677">Repeat</keyword>
<keyword evidence="2" id="KW-0238">DNA-binding</keyword>
<organism evidence="4 5">
    <name type="scientific">Lingula anatina</name>
    <name type="common">Brachiopod</name>
    <name type="synonym">Lingula unguis</name>
    <dbReference type="NCBI Taxonomy" id="7574"/>
    <lineage>
        <taxon>Eukaryota</taxon>
        <taxon>Metazoa</taxon>
        <taxon>Spiralia</taxon>
        <taxon>Lophotrochozoa</taxon>
        <taxon>Brachiopoda</taxon>
        <taxon>Linguliformea</taxon>
        <taxon>Lingulata</taxon>
        <taxon>Lingulida</taxon>
        <taxon>Linguloidea</taxon>
        <taxon>Lingulidae</taxon>
        <taxon>Lingula</taxon>
    </lineage>
</organism>
<feature type="compositionally biased region" description="Basic and acidic residues" evidence="3">
    <location>
        <begin position="69"/>
        <end position="93"/>
    </location>
</feature>
<dbReference type="Proteomes" id="UP000085678">
    <property type="component" value="Unplaced"/>
</dbReference>
<evidence type="ECO:0000256" key="2">
    <source>
        <dbReference type="ARBA" id="ARBA00023125"/>
    </source>
</evidence>
<dbReference type="InterPro" id="IPR017956">
    <property type="entry name" value="AT_hook_DNA-bd_motif"/>
</dbReference>
<dbReference type="PRINTS" id="PR00930">
    <property type="entry name" value="HIGHMOBLTYIY"/>
</dbReference>
<dbReference type="KEGG" id="lak:106169801"/>
<dbReference type="GeneID" id="106169801"/>
<evidence type="ECO:0000313" key="5">
    <source>
        <dbReference type="RefSeq" id="XP_013404871.1"/>
    </source>
</evidence>
<dbReference type="GO" id="GO:0000785">
    <property type="term" value="C:chromatin"/>
    <property type="evidence" value="ECO:0007669"/>
    <property type="project" value="InterPro"/>
</dbReference>
<gene>
    <name evidence="5" type="primary">LOC106169801</name>
</gene>
<sequence length="93" mass="10246">MSEPQASTTQPPSEGTPTEPPPKRPRGRPRKPPPAEPIEPKPKRPRGRPKGSKNRPVFKAPTSSGRGVKSTERKSEVESQHEKKEEKTETSSS</sequence>
<dbReference type="GO" id="GO:0003677">
    <property type="term" value="F:DNA binding"/>
    <property type="evidence" value="ECO:0007669"/>
    <property type="project" value="UniProtKB-KW"/>
</dbReference>
<dbReference type="PRINTS" id="PR00929">
    <property type="entry name" value="ATHOOK"/>
</dbReference>
<proteinExistence type="predicted"/>
<dbReference type="InterPro" id="IPR000116">
    <property type="entry name" value="HMGA"/>
</dbReference>
<evidence type="ECO:0000256" key="1">
    <source>
        <dbReference type="ARBA" id="ARBA00022737"/>
    </source>
</evidence>
<accession>A0A1S3J3M7</accession>
<dbReference type="RefSeq" id="XP_013404871.1">
    <property type="nucleotide sequence ID" value="XM_013549417.1"/>
</dbReference>
<dbReference type="GO" id="GO:0006355">
    <property type="term" value="P:regulation of DNA-templated transcription"/>
    <property type="evidence" value="ECO:0007669"/>
    <property type="project" value="InterPro"/>
</dbReference>
<evidence type="ECO:0000313" key="4">
    <source>
        <dbReference type="Proteomes" id="UP000085678"/>
    </source>
</evidence>
<keyword evidence="4" id="KW-1185">Reference proteome</keyword>
<dbReference type="GO" id="GO:0005634">
    <property type="term" value="C:nucleus"/>
    <property type="evidence" value="ECO:0007669"/>
    <property type="project" value="InterPro"/>
</dbReference>
<feature type="compositionally biased region" description="Low complexity" evidence="3">
    <location>
        <begin position="7"/>
        <end position="17"/>
    </location>
</feature>
<protein>
    <submittedName>
        <fullName evidence="5">High mobility group protein HMG-I/HMG-Y</fullName>
    </submittedName>
</protein>